<evidence type="ECO:0000313" key="8">
    <source>
        <dbReference type="EMBL" id="TGN79374.1"/>
    </source>
</evidence>
<dbReference type="InterPro" id="IPR036661">
    <property type="entry name" value="Luciferase-like_sf"/>
</dbReference>
<dbReference type="PIRSF" id="PIRSF000337">
    <property type="entry name" value="NTA_MOA"/>
    <property type="match status" value="1"/>
</dbReference>
<evidence type="ECO:0000259" key="7">
    <source>
        <dbReference type="Pfam" id="PF00296"/>
    </source>
</evidence>
<feature type="domain" description="Luciferase-like" evidence="7">
    <location>
        <begin position="34"/>
        <end position="384"/>
    </location>
</feature>
<evidence type="ECO:0000256" key="2">
    <source>
        <dbReference type="ARBA" id="ARBA00022643"/>
    </source>
</evidence>
<keyword evidence="9" id="KW-1185">Reference proteome</keyword>
<dbReference type="InterPro" id="IPR051260">
    <property type="entry name" value="Diverse_substr_monoxygenases"/>
</dbReference>
<keyword evidence="4" id="KW-0503">Monooxygenase</keyword>
<dbReference type="GeneID" id="95447337"/>
<organism evidence="8 9">
    <name type="scientific">Streptomyces bauhiniae</name>
    <dbReference type="NCBI Taxonomy" id="2340725"/>
    <lineage>
        <taxon>Bacteria</taxon>
        <taxon>Bacillati</taxon>
        <taxon>Actinomycetota</taxon>
        <taxon>Actinomycetes</taxon>
        <taxon>Kitasatosporales</taxon>
        <taxon>Streptomycetaceae</taxon>
        <taxon>Streptomyces</taxon>
    </lineage>
</organism>
<comment type="similarity">
    <text evidence="5">Belongs to the NtaA/SnaA/DszA monooxygenase family.</text>
</comment>
<dbReference type="PANTHER" id="PTHR30011">
    <property type="entry name" value="ALKANESULFONATE MONOOXYGENASE-RELATED"/>
    <property type="match status" value="1"/>
</dbReference>
<keyword evidence="2 6" id="KW-0288">FMN</keyword>
<dbReference type="AlphaFoldDB" id="A0A4Z1DBL3"/>
<evidence type="ECO:0000256" key="5">
    <source>
        <dbReference type="ARBA" id="ARBA00033748"/>
    </source>
</evidence>
<dbReference type="NCBIfam" id="TIGR03860">
    <property type="entry name" value="FMN_nitrolo"/>
    <property type="match status" value="1"/>
</dbReference>
<feature type="binding site" evidence="6">
    <location>
        <position position="97"/>
    </location>
    <ligand>
        <name>FMN</name>
        <dbReference type="ChEBI" id="CHEBI:58210"/>
    </ligand>
</feature>
<dbReference type="InterPro" id="IPR011251">
    <property type="entry name" value="Luciferase-like_dom"/>
</dbReference>
<dbReference type="Pfam" id="PF00296">
    <property type="entry name" value="Bac_luciferase"/>
    <property type="match status" value="1"/>
</dbReference>
<dbReference type="SUPFAM" id="SSF51679">
    <property type="entry name" value="Bacterial luciferase-like"/>
    <property type="match status" value="1"/>
</dbReference>
<protein>
    <submittedName>
        <fullName evidence="8">LLM class flavin-dependent oxidoreductase</fullName>
    </submittedName>
</protein>
<evidence type="ECO:0000256" key="1">
    <source>
        <dbReference type="ARBA" id="ARBA00022630"/>
    </source>
</evidence>
<dbReference type="EMBL" id="SRRT01000002">
    <property type="protein sequence ID" value="TGN79374.1"/>
    <property type="molecule type" value="Genomic_DNA"/>
</dbReference>
<dbReference type="InterPro" id="IPR016215">
    <property type="entry name" value="NTA_MOA"/>
</dbReference>
<dbReference type="RefSeq" id="WP_135784715.1">
    <property type="nucleotide sequence ID" value="NZ_JBEXJV010000013.1"/>
</dbReference>
<dbReference type="Gene3D" id="3.20.20.30">
    <property type="entry name" value="Luciferase-like domain"/>
    <property type="match status" value="1"/>
</dbReference>
<name>A0A4Z1DBL3_9ACTN</name>
<dbReference type="GO" id="GO:0004497">
    <property type="term" value="F:monooxygenase activity"/>
    <property type="evidence" value="ECO:0007669"/>
    <property type="project" value="UniProtKB-KW"/>
</dbReference>
<keyword evidence="3" id="KW-0560">Oxidoreductase</keyword>
<evidence type="ECO:0000256" key="6">
    <source>
        <dbReference type="PIRSR" id="PIRSR000337-1"/>
    </source>
</evidence>
<proteinExistence type="inferred from homology"/>
<dbReference type="Proteomes" id="UP000298159">
    <property type="component" value="Unassembled WGS sequence"/>
</dbReference>
<evidence type="ECO:0000313" key="9">
    <source>
        <dbReference type="Proteomes" id="UP000298159"/>
    </source>
</evidence>
<dbReference type="GO" id="GO:0016705">
    <property type="term" value="F:oxidoreductase activity, acting on paired donors, with incorporation or reduction of molecular oxygen"/>
    <property type="evidence" value="ECO:0007669"/>
    <property type="project" value="InterPro"/>
</dbReference>
<gene>
    <name evidence="8" type="ORF">E5083_06970</name>
</gene>
<sequence length="442" mass="47540">MRTPQMHLTMQLVGGTGIEPGAWRRPGVAADGYVNVDAAVRAAKAAERGKFDAVFFADTPAVVDDLSTRSPSWAPLEPVVVLTALARETERIGLVATSSTTFNHAYNVARQFRALDLVSGGRIGWNAVTTGRPQAALNYGAEVPSRGERYAIAEEFIASVMALWGSWPEGALLLDTENGRFADAERIQPVMVRGRHMFSRGPLGLPPSPQGQPVVFQAGGGGNGLALAGLYANGVYNSPFDIPSGAAHWQAVRRAAQAYGRDPDHMTVFNGIVTSVGSTEGEALQRRRELDELGDLESRVQYLGVQIGVPLDMGDLDKPVHKDLLRDAYAHPGDPRAPLALRLAKEGWTVRDVIAHGIIQYHPVAVGAPEQIADMLQHWFESGVGGGFTITPDAADGVEDFVDHVVPILQKRGLFRTEYEGTTLRDHLGIPYQNGLPAAHPA</sequence>
<keyword evidence="1 6" id="KW-0285">Flavoprotein</keyword>
<evidence type="ECO:0000256" key="4">
    <source>
        <dbReference type="ARBA" id="ARBA00023033"/>
    </source>
</evidence>
<accession>A0A4Z1DBL3</accession>
<feature type="binding site" evidence="6">
    <location>
        <position position="150"/>
    </location>
    <ligand>
        <name>FMN</name>
        <dbReference type="ChEBI" id="CHEBI:58210"/>
    </ligand>
</feature>
<feature type="binding site" evidence="6">
    <location>
        <position position="58"/>
    </location>
    <ligand>
        <name>FMN</name>
        <dbReference type="ChEBI" id="CHEBI:58210"/>
    </ligand>
</feature>
<evidence type="ECO:0000256" key="3">
    <source>
        <dbReference type="ARBA" id="ARBA00023002"/>
    </source>
</evidence>
<dbReference type="PANTHER" id="PTHR30011:SF16">
    <property type="entry name" value="C2H2 FINGER DOMAIN TRANSCRIPTION FACTOR (EUROFUNG)-RELATED"/>
    <property type="match status" value="1"/>
</dbReference>
<reference evidence="8 9" key="1">
    <citation type="submission" date="2019-04" db="EMBL/GenBank/DDBJ databases">
        <title>Streptomyces sp. nov. Bv016 isolated from bark of Buahinia variegata.</title>
        <authorList>
            <person name="Kanchanasin P."/>
            <person name="Tanasupawat S."/>
            <person name="Yuki M."/>
            <person name="Kudo T."/>
        </authorList>
    </citation>
    <scope>NUCLEOTIDE SEQUENCE [LARGE SCALE GENOMIC DNA]</scope>
    <source>
        <strain evidence="8 9">Bv016</strain>
    </source>
</reference>
<comment type="caution">
    <text evidence="8">The sequence shown here is derived from an EMBL/GenBank/DDBJ whole genome shotgun (WGS) entry which is preliminary data.</text>
</comment>